<feature type="region of interest" description="Disordered" evidence="3">
    <location>
        <begin position="713"/>
        <end position="743"/>
    </location>
</feature>
<evidence type="ECO:0000256" key="2">
    <source>
        <dbReference type="ARBA" id="ARBA00023242"/>
    </source>
</evidence>
<gene>
    <name evidence="5" type="ORF">Amon01_000689700</name>
</gene>
<evidence type="ECO:0000256" key="1">
    <source>
        <dbReference type="ARBA" id="ARBA00004123"/>
    </source>
</evidence>
<dbReference type="InterPro" id="IPR050613">
    <property type="entry name" value="Sec_Metabolite_Reg"/>
</dbReference>
<feature type="compositionally biased region" description="Low complexity" evidence="3">
    <location>
        <begin position="721"/>
        <end position="739"/>
    </location>
</feature>
<accession>A0A9W6Z317</accession>
<dbReference type="EMBL" id="BSXU01004692">
    <property type="protein sequence ID" value="GMG46678.1"/>
    <property type="molecule type" value="Genomic_DNA"/>
</dbReference>
<keyword evidence="2" id="KW-0539">Nucleus</keyword>
<dbReference type="PANTHER" id="PTHR31001:SF40">
    <property type="entry name" value="ZN(II)2CYS6 TRANSCRIPTION FACTOR (EUROFUNG)"/>
    <property type="match status" value="1"/>
</dbReference>
<dbReference type="Proteomes" id="UP001165063">
    <property type="component" value="Unassembled WGS sequence"/>
</dbReference>
<dbReference type="GO" id="GO:0005634">
    <property type="term" value="C:nucleus"/>
    <property type="evidence" value="ECO:0007669"/>
    <property type="project" value="UniProtKB-SubCell"/>
</dbReference>
<proteinExistence type="predicted"/>
<organism evidence="5 6">
    <name type="scientific">Ambrosiozyma monospora</name>
    <name type="common">Yeast</name>
    <name type="synonym">Endomycopsis monosporus</name>
    <dbReference type="NCBI Taxonomy" id="43982"/>
    <lineage>
        <taxon>Eukaryota</taxon>
        <taxon>Fungi</taxon>
        <taxon>Dikarya</taxon>
        <taxon>Ascomycota</taxon>
        <taxon>Saccharomycotina</taxon>
        <taxon>Pichiomycetes</taxon>
        <taxon>Pichiales</taxon>
        <taxon>Pichiaceae</taxon>
        <taxon>Ambrosiozyma</taxon>
    </lineage>
</organism>
<comment type="subcellular location">
    <subcellularLocation>
        <location evidence="1">Nucleus</location>
    </subcellularLocation>
</comment>
<dbReference type="PANTHER" id="PTHR31001">
    <property type="entry name" value="UNCHARACTERIZED TRANSCRIPTIONAL REGULATORY PROTEIN"/>
    <property type="match status" value="1"/>
</dbReference>
<evidence type="ECO:0000313" key="5">
    <source>
        <dbReference type="EMBL" id="GMG46678.1"/>
    </source>
</evidence>
<evidence type="ECO:0000313" key="6">
    <source>
        <dbReference type="Proteomes" id="UP001165063"/>
    </source>
</evidence>
<feature type="domain" description="Xylanolytic transcriptional activator regulatory" evidence="4">
    <location>
        <begin position="192"/>
        <end position="408"/>
    </location>
</feature>
<reference evidence="5" key="1">
    <citation type="submission" date="2023-04" db="EMBL/GenBank/DDBJ databases">
        <title>Ambrosiozyma monospora NBRC 1965.</title>
        <authorList>
            <person name="Ichikawa N."/>
            <person name="Sato H."/>
            <person name="Tonouchi N."/>
        </authorList>
    </citation>
    <scope>NUCLEOTIDE SEQUENCE</scope>
    <source>
        <strain evidence="5">NBRC 1965</strain>
    </source>
</reference>
<dbReference type="OrthoDB" id="762982at2759"/>
<keyword evidence="6" id="KW-1185">Reference proteome</keyword>
<evidence type="ECO:0000256" key="3">
    <source>
        <dbReference type="SAM" id="MobiDB-lite"/>
    </source>
</evidence>
<comment type="caution">
    <text evidence="5">The sequence shown here is derived from an EMBL/GenBank/DDBJ whole genome shotgun (WGS) entry which is preliminary data.</text>
</comment>
<dbReference type="Pfam" id="PF04082">
    <property type="entry name" value="Fungal_trans"/>
    <property type="match status" value="1"/>
</dbReference>
<evidence type="ECO:0000259" key="4">
    <source>
        <dbReference type="Pfam" id="PF04082"/>
    </source>
</evidence>
<dbReference type="InterPro" id="IPR007219">
    <property type="entry name" value="XnlR_reg_dom"/>
</dbReference>
<protein>
    <submittedName>
        <fullName evidence="5">Unnamed protein product</fullName>
    </submittedName>
</protein>
<dbReference type="AlphaFoldDB" id="A0A9W6Z317"/>
<dbReference type="CDD" id="cd12148">
    <property type="entry name" value="fungal_TF_MHR"/>
    <property type="match status" value="1"/>
</dbReference>
<name>A0A9W6Z317_AMBMO</name>
<sequence length="795" mass="89207">MKYNSPSSLARFLNDPVPPSMSVTLSGSSSYPSIPIPLTKIASEKSNNNYSMAGTKNKLDSSMQLPPIKKHNLEAHIKTSKKSAHNLSSFDLSNRAHELRKKLPATAESTKTTIKMENVNKHFWPNIILPTNGNPTNIDSQFKLTPQMRDGPVYTNLLNSSLNTSGTYVIKDLDQLANFVPKKEKSDLLLARYTNSIHCIIPIFDLTSFHPLYELFWNSYDSQFNSGNNTDSSPAPIPSSLDLDFFIVLFTILYAGSVSEFEEFTISGDILGNTNSSLSKVSFDDKKHEYASQLKYFVGAAEIALAMSDFPRTVSIIGLQSSVILHSVLRNDCRTDDCGSVATLVRCAQLIELHRDPLKYHGFTDSSVIQGRRMLWWQIVHLDLTSALSSRLCPMINMNQCDTLLPSEYTKAHDGTYRLDPTVTFANGKFRWVECCNKIMHASSNLKLTCDAEGTSRLVDKLNKDISELNFYCSSSIQRTLDPINILPTKEHFANFSSSVLSTLSDRCYTLLHLAFTDVDKKSSNGSQTSSLLNSQVGSIESGNLSNKDLSSTANVNIEKVDDHLIERQIHLLNEFVKYGAMPQNAVFLWEIRKFQPIQAILSLLRSLILEVKKWDLLKHDDFSRYNKLLKNDRKVLTICLAIDKLGYLSEHATQLCRERWKLIRDLKDATWTQLFGANYNPSSFVENADWRTASQQQKYQLASAQPLESHLQQHATVSESLTGDSGSTSPGDSGSNTDFMLSINTGSSYSEEDVGKLTETEWNMILNELDSVQRIIDENINAKLWDHSGGHFLM</sequence>